<evidence type="ECO:0008006" key="3">
    <source>
        <dbReference type="Google" id="ProtNLM"/>
    </source>
</evidence>
<sequence length="137" mass="15549">MLNRQTKRSITGYVISFNECLVISKTLKQLTVSLSMSEAEYKALTDLSAEVLWLRQFVQKLSLCFLEGPTVIFDNNQGCIITANSDSNSNTRRMEHVEIQLHFIREVIQENKIKVACVPTSEMLADFITKLCVSLLC</sequence>
<name>A0A9Q3HNG4_9BASI</name>
<gene>
    <name evidence="1" type="ORF">O181_051571</name>
</gene>
<dbReference type="CDD" id="cd09272">
    <property type="entry name" value="RNase_HI_RT_Ty1"/>
    <property type="match status" value="1"/>
</dbReference>
<protein>
    <recommendedName>
        <fullName evidence="3">Reverse transcriptase Ty1/copia-type domain-containing protein</fullName>
    </recommendedName>
</protein>
<dbReference type="EMBL" id="AVOT02022417">
    <property type="protein sequence ID" value="MBW0511856.1"/>
    <property type="molecule type" value="Genomic_DNA"/>
</dbReference>
<comment type="caution">
    <text evidence="1">The sequence shown here is derived from an EMBL/GenBank/DDBJ whole genome shotgun (WGS) entry which is preliminary data.</text>
</comment>
<reference evidence="1" key="1">
    <citation type="submission" date="2021-03" db="EMBL/GenBank/DDBJ databases">
        <title>Draft genome sequence of rust myrtle Austropuccinia psidii MF-1, a brazilian biotype.</title>
        <authorList>
            <person name="Quecine M.C."/>
            <person name="Pachon D.M.R."/>
            <person name="Bonatelli M.L."/>
            <person name="Correr F.H."/>
            <person name="Franceschini L.M."/>
            <person name="Leite T.F."/>
            <person name="Margarido G.R.A."/>
            <person name="Almeida C.A."/>
            <person name="Ferrarezi J.A."/>
            <person name="Labate C.A."/>
        </authorList>
    </citation>
    <scope>NUCLEOTIDE SEQUENCE</scope>
    <source>
        <strain evidence="1">MF-1</strain>
    </source>
</reference>
<dbReference type="AlphaFoldDB" id="A0A9Q3HNG4"/>
<accession>A0A9Q3HNG4</accession>
<dbReference type="OrthoDB" id="1426983at2759"/>
<dbReference type="Proteomes" id="UP000765509">
    <property type="component" value="Unassembled WGS sequence"/>
</dbReference>
<dbReference type="PANTHER" id="PTHR11439">
    <property type="entry name" value="GAG-POL-RELATED RETROTRANSPOSON"/>
    <property type="match status" value="1"/>
</dbReference>
<evidence type="ECO:0000313" key="1">
    <source>
        <dbReference type="EMBL" id="MBW0511856.1"/>
    </source>
</evidence>
<keyword evidence="2" id="KW-1185">Reference proteome</keyword>
<dbReference type="PANTHER" id="PTHR11439:SF463">
    <property type="entry name" value="REVERSE TRANSCRIPTASE TY1_COPIA-TYPE DOMAIN-CONTAINING PROTEIN"/>
    <property type="match status" value="1"/>
</dbReference>
<organism evidence="1 2">
    <name type="scientific">Austropuccinia psidii MF-1</name>
    <dbReference type="NCBI Taxonomy" id="1389203"/>
    <lineage>
        <taxon>Eukaryota</taxon>
        <taxon>Fungi</taxon>
        <taxon>Dikarya</taxon>
        <taxon>Basidiomycota</taxon>
        <taxon>Pucciniomycotina</taxon>
        <taxon>Pucciniomycetes</taxon>
        <taxon>Pucciniales</taxon>
        <taxon>Sphaerophragmiaceae</taxon>
        <taxon>Austropuccinia</taxon>
    </lineage>
</organism>
<evidence type="ECO:0000313" key="2">
    <source>
        <dbReference type="Proteomes" id="UP000765509"/>
    </source>
</evidence>
<proteinExistence type="predicted"/>